<dbReference type="EMBL" id="OCMT01000002">
    <property type="protein sequence ID" value="SOD14601.1"/>
    <property type="molecule type" value="Genomic_DNA"/>
</dbReference>
<dbReference type="Proteomes" id="UP000219281">
    <property type="component" value="Unassembled WGS sequence"/>
</dbReference>
<keyword evidence="2" id="KW-1185">Reference proteome</keyword>
<gene>
    <name evidence="1" type="ORF">SAMN06297358_1656</name>
</gene>
<protein>
    <submittedName>
        <fullName evidence="1">Uncharacterized protein</fullName>
    </submittedName>
</protein>
<dbReference type="RefSeq" id="WP_097130811.1">
    <property type="nucleotide sequence ID" value="NZ_OCMT01000002.1"/>
</dbReference>
<evidence type="ECO:0000313" key="1">
    <source>
        <dbReference type="EMBL" id="SOD14601.1"/>
    </source>
</evidence>
<dbReference type="OrthoDB" id="982601at2"/>
<reference evidence="2" key="1">
    <citation type="submission" date="2017-09" db="EMBL/GenBank/DDBJ databases">
        <authorList>
            <person name="Varghese N."/>
            <person name="Submissions S."/>
        </authorList>
    </citation>
    <scope>NUCLEOTIDE SEQUENCE [LARGE SCALE GENOMIC DNA]</scope>
    <source>
        <strain evidence="2">CGMCC 1.12803</strain>
    </source>
</reference>
<proteinExistence type="predicted"/>
<evidence type="ECO:0000313" key="2">
    <source>
        <dbReference type="Proteomes" id="UP000219281"/>
    </source>
</evidence>
<accession>A0A285ZY76</accession>
<dbReference type="AlphaFoldDB" id="A0A285ZY76"/>
<organism evidence="1 2">
    <name type="scientific">Pedobacter xixiisoli</name>
    <dbReference type="NCBI Taxonomy" id="1476464"/>
    <lineage>
        <taxon>Bacteria</taxon>
        <taxon>Pseudomonadati</taxon>
        <taxon>Bacteroidota</taxon>
        <taxon>Sphingobacteriia</taxon>
        <taxon>Sphingobacteriales</taxon>
        <taxon>Sphingobacteriaceae</taxon>
        <taxon>Pedobacter</taxon>
    </lineage>
</organism>
<name>A0A285ZY76_9SPHI</name>
<sequence length="162" mass="19058">MAIWQFNIYFIPRQTLLEKYGQVQTKLEFEKAFKIHWWLNLNVDTKELLPLLQQFGDLQEWTSKTDGLRSFGDTETNDISICFDNKTNKVEELSCRLDLRNVDKFFIKKVLSIATLYDCLLMDSRGRLFQPTIAALDESIQLSNATRFVDDSKQFLDDFPKE</sequence>